<reference evidence="1" key="1">
    <citation type="submission" date="2023-04" db="EMBL/GenBank/DDBJ databases">
        <title>Ambrosiozyma monospora NBRC 10751.</title>
        <authorList>
            <person name="Ichikawa N."/>
            <person name="Sato H."/>
            <person name="Tonouchi N."/>
        </authorList>
    </citation>
    <scope>NUCLEOTIDE SEQUENCE</scope>
    <source>
        <strain evidence="1">NBRC 10751</strain>
    </source>
</reference>
<evidence type="ECO:0000313" key="1">
    <source>
        <dbReference type="EMBL" id="GMF06024.1"/>
    </source>
</evidence>
<accession>A0ACB5U9X0</accession>
<name>A0ACB5U9X0_AMBMO</name>
<dbReference type="EMBL" id="BSXS01014823">
    <property type="protein sequence ID" value="GMF06024.1"/>
    <property type="molecule type" value="Genomic_DNA"/>
</dbReference>
<protein>
    <submittedName>
        <fullName evidence="1">Unnamed protein product</fullName>
    </submittedName>
</protein>
<organism evidence="1 2">
    <name type="scientific">Ambrosiozyma monospora</name>
    <name type="common">Yeast</name>
    <name type="synonym">Endomycopsis monosporus</name>
    <dbReference type="NCBI Taxonomy" id="43982"/>
    <lineage>
        <taxon>Eukaryota</taxon>
        <taxon>Fungi</taxon>
        <taxon>Dikarya</taxon>
        <taxon>Ascomycota</taxon>
        <taxon>Saccharomycotina</taxon>
        <taxon>Pichiomycetes</taxon>
        <taxon>Pichiales</taxon>
        <taxon>Pichiaceae</taxon>
        <taxon>Ambrosiozyma</taxon>
    </lineage>
</organism>
<comment type="caution">
    <text evidence="1">The sequence shown here is derived from an EMBL/GenBank/DDBJ whole genome shotgun (WGS) entry which is preliminary data.</text>
</comment>
<evidence type="ECO:0000313" key="2">
    <source>
        <dbReference type="Proteomes" id="UP001165064"/>
    </source>
</evidence>
<dbReference type="Proteomes" id="UP001165064">
    <property type="component" value="Unassembled WGS sequence"/>
</dbReference>
<keyword evidence="2" id="KW-1185">Reference proteome</keyword>
<sequence>MLHNRGTLEYGLKGPTLLELAYGLAGNGSPVIDPTDFGADGVIDSELVLELGFDESGVAEVFGMGNVFILSAGFIL</sequence>
<proteinExistence type="predicted"/>
<gene>
    <name evidence="1" type="ORF">Amon02_001253700</name>
</gene>